<dbReference type="GO" id="GO:0015630">
    <property type="term" value="C:microtubule cytoskeleton"/>
    <property type="evidence" value="ECO:0007669"/>
    <property type="project" value="UniProtKB-ARBA"/>
</dbReference>
<feature type="compositionally biased region" description="Basic residues" evidence="9">
    <location>
        <begin position="1096"/>
        <end position="1112"/>
    </location>
</feature>
<feature type="compositionally biased region" description="Basic and acidic residues" evidence="9">
    <location>
        <begin position="1009"/>
        <end position="1030"/>
    </location>
</feature>
<dbReference type="InterPro" id="IPR050235">
    <property type="entry name" value="CK1_Ser-Thr_kinase"/>
</dbReference>
<evidence type="ECO:0000313" key="12">
    <source>
        <dbReference type="Proteomes" id="UP001634394"/>
    </source>
</evidence>
<feature type="compositionally biased region" description="Basic and acidic residues" evidence="9">
    <location>
        <begin position="761"/>
        <end position="770"/>
    </location>
</feature>
<dbReference type="CDD" id="cd14017">
    <property type="entry name" value="STKc_TTBK"/>
    <property type="match status" value="1"/>
</dbReference>
<evidence type="ECO:0000259" key="10">
    <source>
        <dbReference type="PROSITE" id="PS50011"/>
    </source>
</evidence>
<evidence type="ECO:0000256" key="2">
    <source>
        <dbReference type="ARBA" id="ARBA00022679"/>
    </source>
</evidence>
<evidence type="ECO:0000256" key="7">
    <source>
        <dbReference type="PROSITE-ProRule" id="PRU10141"/>
    </source>
</evidence>
<evidence type="ECO:0000256" key="8">
    <source>
        <dbReference type="SAM" id="Coils"/>
    </source>
</evidence>
<evidence type="ECO:0000256" key="1">
    <source>
        <dbReference type="ARBA" id="ARBA00022527"/>
    </source>
</evidence>
<gene>
    <name evidence="11" type="ORF">ACJMK2_036264</name>
</gene>
<dbReference type="InterPro" id="IPR047916">
    <property type="entry name" value="TTBK_Asator-like_STKc"/>
</dbReference>
<evidence type="ECO:0000256" key="9">
    <source>
        <dbReference type="SAM" id="MobiDB-lite"/>
    </source>
</evidence>
<dbReference type="PROSITE" id="PS50011">
    <property type="entry name" value="PROTEIN_KINASE_DOM"/>
    <property type="match status" value="1"/>
</dbReference>
<comment type="similarity">
    <text evidence="6">Belongs to the protein kinase superfamily. CK1 Ser/Thr protein kinase family.</text>
</comment>
<dbReference type="EMBL" id="JBJQND010000006">
    <property type="protein sequence ID" value="KAL3873107.1"/>
    <property type="molecule type" value="Genomic_DNA"/>
</dbReference>
<feature type="region of interest" description="Disordered" evidence="9">
    <location>
        <begin position="725"/>
        <end position="794"/>
    </location>
</feature>
<feature type="compositionally biased region" description="Basic and acidic residues" evidence="9">
    <location>
        <begin position="848"/>
        <end position="872"/>
    </location>
</feature>
<keyword evidence="2" id="KW-0808">Transferase</keyword>
<evidence type="ECO:0000256" key="6">
    <source>
        <dbReference type="ARBA" id="ARBA00061588"/>
    </source>
</evidence>
<dbReference type="InterPro" id="IPR000719">
    <property type="entry name" value="Prot_kinase_dom"/>
</dbReference>
<dbReference type="Proteomes" id="UP001634394">
    <property type="component" value="Unassembled WGS sequence"/>
</dbReference>
<feature type="compositionally biased region" description="Basic and acidic residues" evidence="9">
    <location>
        <begin position="1084"/>
        <end position="1095"/>
    </location>
</feature>
<feature type="compositionally biased region" description="Basic and acidic residues" evidence="9">
    <location>
        <begin position="484"/>
        <end position="498"/>
    </location>
</feature>
<name>A0ABD3WGN9_SINWO</name>
<feature type="region of interest" description="Disordered" evidence="9">
    <location>
        <begin position="1008"/>
        <end position="1030"/>
    </location>
</feature>
<feature type="compositionally biased region" description="Polar residues" evidence="9">
    <location>
        <begin position="1161"/>
        <end position="1176"/>
    </location>
</feature>
<feature type="coiled-coil region" evidence="8">
    <location>
        <begin position="347"/>
        <end position="415"/>
    </location>
</feature>
<dbReference type="PROSITE" id="PS00107">
    <property type="entry name" value="PROTEIN_KINASE_ATP"/>
    <property type="match status" value="1"/>
</dbReference>
<keyword evidence="4" id="KW-0418">Kinase</keyword>
<feature type="region of interest" description="Disordered" evidence="9">
    <location>
        <begin position="812"/>
        <end position="881"/>
    </location>
</feature>
<dbReference type="GO" id="GO:0004674">
    <property type="term" value="F:protein serine/threonine kinase activity"/>
    <property type="evidence" value="ECO:0007669"/>
    <property type="project" value="UniProtKB-KW"/>
</dbReference>
<dbReference type="InterPro" id="IPR017441">
    <property type="entry name" value="Protein_kinase_ATP_BS"/>
</dbReference>
<feature type="region of interest" description="Disordered" evidence="9">
    <location>
        <begin position="1073"/>
        <end position="1176"/>
    </location>
</feature>
<dbReference type="InterPro" id="IPR011009">
    <property type="entry name" value="Kinase-like_dom_sf"/>
</dbReference>
<keyword evidence="1" id="KW-0723">Serine/threonine-protein kinase</keyword>
<reference evidence="11 12" key="1">
    <citation type="submission" date="2024-11" db="EMBL/GenBank/DDBJ databases">
        <title>Chromosome-level genome assembly of the freshwater bivalve Anodonta woodiana.</title>
        <authorList>
            <person name="Chen X."/>
        </authorList>
    </citation>
    <scope>NUCLEOTIDE SEQUENCE [LARGE SCALE GENOMIC DNA]</scope>
    <source>
        <strain evidence="11">MN2024</strain>
        <tissue evidence="11">Gills</tissue>
    </source>
</reference>
<dbReference type="PANTHER" id="PTHR11909">
    <property type="entry name" value="CASEIN KINASE-RELATED"/>
    <property type="match status" value="1"/>
</dbReference>
<evidence type="ECO:0000256" key="5">
    <source>
        <dbReference type="ARBA" id="ARBA00022840"/>
    </source>
</evidence>
<evidence type="ECO:0000313" key="11">
    <source>
        <dbReference type="EMBL" id="KAL3873107.1"/>
    </source>
</evidence>
<sequence length="1176" mass="133029">MTTEDLLQAGQVVKDRWKVVRKVGGGGFGEIYEGVDLVTKELVALKLESAKQPKQVLKMEVAVLKKLQGRDHVCRFIGCGRNEKYNYVVMTLQGKNLAELRRSQSKGCFTLSTTLRLGAQILLAIESIHEVGFLHRDIKPSNFAMGRLPTTCKKVYMLDFGLARQYTTSTGEVRPARAAAGFRGTVRYASVNAHKNKEMGRHDDLWSLFYMLVEFMQGQLPWRKIKDKEQVGLMKEKQDHAQLLKNTPHEFKTFLDHINMLEYYDKPDYALLHNLFEQCMRRKGIKESDLFDWEKVYVDGSITTTTTTSPPLGIKQTPGMLGLLHGATEVIDENLSQDDGDQEERKLKEAELIIDNQYKEMDNKLREEKGDIVLLAHEQDGHAEEKHLLEQRVKEKKEEKEMEQIEVEVDADENRQNADSVQKLDIKFKSILKLSESKTDLLPADNLKEKYEKDGTQKNEREDNELNIDGAKYKVYSPQIHSSPDGEDKRKGEGERTDSTAAAAVARASLMSGSGTGIFFVNDDRKEETGLHKAFKLDSKDSLGTIPRRPSDTQCNILDSAPDQLMSRAQLTFALIQEDRTHTLGDENVDENATRAAPFTHASQWQGISAFGSSSENSDDANSVHDEINLSGGEVKQRTPKKTRKNLMNTLADEDDLRLDSLGRNSVVFQEGDRDSKDSRNIVRSSLILVDDDIEEAHQELNLLIPEKMDDKSLNSKDFSFSFTGTSAKSRGSEHLGSKDSRHVDSTDYPRPLPHSSPTKLPEKLVKEIGNRINSPSRYPGSPSKASLKDKESLSDVKKLAVMNQLKLTGKHLRKEKKLEKERKLYKESSRKESPSRSKLSLKPFDSSVKERTKSDGEIAKSKVGKSEDKNRRQSLTTIEENIRAKMSPGVSPLEENEIYKEAEVKDTTVDIFKGTFKDYSVDIFKDTNVDMLQERSVDSLKEKNLDTVRDKTSDTVKDKAQNTSLGSTFDTFRFKILDQFKDKSVDSVKERTVDAFKDKHMFKVSTMDAHKSRNTDSVKDRNRDVGKSLDADMVKNADTLKDETLRDENVNKDTILGTIKDKNADTLKDNIVEDNTAGTSKVKSVDGIKENRSDKVHRRKDSLRHAQRRRSSSVPRLEESAQERELTLTPVPPDSDRVPRPPQGPKSNVIMARRRRYKMASTNSSPRDPSSPMAQ</sequence>
<dbReference type="FunFam" id="3.30.200.20:FF:000358">
    <property type="entry name" value="Tau tubulin kinase 2b"/>
    <property type="match status" value="1"/>
</dbReference>
<protein>
    <recommendedName>
        <fullName evidence="10">Protein kinase domain-containing protein</fullName>
    </recommendedName>
</protein>
<dbReference type="Gene3D" id="1.10.510.10">
    <property type="entry name" value="Transferase(Phosphotransferase) domain 1"/>
    <property type="match status" value="1"/>
</dbReference>
<evidence type="ECO:0000256" key="3">
    <source>
        <dbReference type="ARBA" id="ARBA00022741"/>
    </source>
</evidence>
<accession>A0ABD3WGN9</accession>
<dbReference type="AlphaFoldDB" id="A0ABD3WGN9"/>
<feature type="compositionally biased region" description="Basic and acidic residues" evidence="9">
    <location>
        <begin position="731"/>
        <end position="748"/>
    </location>
</feature>
<dbReference type="GO" id="GO:0005524">
    <property type="term" value="F:ATP binding"/>
    <property type="evidence" value="ECO:0007669"/>
    <property type="project" value="UniProtKB-UniRule"/>
</dbReference>
<dbReference type="SUPFAM" id="SSF56112">
    <property type="entry name" value="Protein kinase-like (PK-like)"/>
    <property type="match status" value="1"/>
</dbReference>
<feature type="compositionally biased region" description="Basic and acidic residues" evidence="9">
    <location>
        <begin position="817"/>
        <end position="836"/>
    </location>
</feature>
<dbReference type="FunFam" id="1.10.510.10:FF:000481">
    <property type="entry name" value="Asator, isoform D"/>
    <property type="match status" value="1"/>
</dbReference>
<feature type="region of interest" description="Disordered" evidence="9">
    <location>
        <begin position="445"/>
        <end position="499"/>
    </location>
</feature>
<keyword evidence="3 7" id="KW-0547">Nucleotide-binding</keyword>
<feature type="domain" description="Protein kinase" evidence="10">
    <location>
        <begin position="17"/>
        <end position="276"/>
    </location>
</feature>
<feature type="compositionally biased region" description="Basic and acidic residues" evidence="9">
    <location>
        <begin position="1117"/>
        <end position="1127"/>
    </location>
</feature>
<feature type="compositionally biased region" description="Basic and acidic residues" evidence="9">
    <location>
        <begin position="446"/>
        <end position="461"/>
    </location>
</feature>
<feature type="region of interest" description="Disordered" evidence="9">
    <location>
        <begin position="612"/>
        <end position="642"/>
    </location>
</feature>
<proteinExistence type="inferred from homology"/>
<comment type="caution">
    <text evidence="11">The sequence shown here is derived from an EMBL/GenBank/DDBJ whole genome shotgun (WGS) entry which is preliminary data.</text>
</comment>
<keyword evidence="12" id="KW-1185">Reference proteome</keyword>
<organism evidence="11 12">
    <name type="scientific">Sinanodonta woodiana</name>
    <name type="common">Chinese pond mussel</name>
    <name type="synonym">Anodonta woodiana</name>
    <dbReference type="NCBI Taxonomy" id="1069815"/>
    <lineage>
        <taxon>Eukaryota</taxon>
        <taxon>Metazoa</taxon>
        <taxon>Spiralia</taxon>
        <taxon>Lophotrochozoa</taxon>
        <taxon>Mollusca</taxon>
        <taxon>Bivalvia</taxon>
        <taxon>Autobranchia</taxon>
        <taxon>Heteroconchia</taxon>
        <taxon>Palaeoheterodonta</taxon>
        <taxon>Unionida</taxon>
        <taxon>Unionoidea</taxon>
        <taxon>Unionidae</taxon>
        <taxon>Unioninae</taxon>
        <taxon>Sinanodonta</taxon>
    </lineage>
</organism>
<dbReference type="SMART" id="SM00220">
    <property type="entry name" value="S_TKc"/>
    <property type="match status" value="1"/>
</dbReference>
<keyword evidence="8" id="KW-0175">Coiled coil</keyword>
<evidence type="ECO:0000256" key="4">
    <source>
        <dbReference type="ARBA" id="ARBA00022777"/>
    </source>
</evidence>
<keyword evidence="5 7" id="KW-0067">ATP-binding</keyword>
<dbReference type="Pfam" id="PF00069">
    <property type="entry name" value="Pkinase"/>
    <property type="match status" value="1"/>
</dbReference>
<feature type="binding site" evidence="7">
    <location>
        <position position="46"/>
    </location>
    <ligand>
        <name>ATP</name>
        <dbReference type="ChEBI" id="CHEBI:30616"/>
    </ligand>
</feature>